<proteinExistence type="predicted"/>
<reference evidence="2 3" key="1">
    <citation type="submission" date="2019-07" db="EMBL/GenBank/DDBJ databases">
        <title>The First High-Quality Draft Genome Sequence of the Causal Agent of the Current Panama Disease Epidemic.</title>
        <authorList>
            <person name="Warmington R.J."/>
            <person name="Kay W."/>
            <person name="Jeffries A."/>
            <person name="Bebber D."/>
            <person name="Moore K."/>
            <person name="Studholme D.J."/>
        </authorList>
    </citation>
    <scope>NUCLEOTIDE SEQUENCE [LARGE SCALE GENOMIC DNA]</scope>
    <source>
        <strain evidence="2 3">TR4</strain>
    </source>
</reference>
<feature type="compositionally biased region" description="Basic residues" evidence="1">
    <location>
        <begin position="1"/>
        <end position="12"/>
    </location>
</feature>
<evidence type="ECO:0000313" key="3">
    <source>
        <dbReference type="Proteomes" id="UP000321331"/>
    </source>
</evidence>
<accession>A0A5C6SMM6</accession>
<dbReference type="EMBL" id="VMNF01000011">
    <property type="protein sequence ID" value="TXB99954.1"/>
    <property type="molecule type" value="Genomic_DNA"/>
</dbReference>
<sequence>MVGTRGSRKAGRGRPGGSGRPQRSQNPYACIHCEGLRTPCTSMVFFRAHNFFVWAMQAESEEQRYRSIENHLKARVDQSVVDQTFYQACHDLLTADEIPVASLTEEVRNTLMENFNEIDNTTWPKLMYTLRAHTENRLVDPGAFLSTPINNQLVQIARQVTAMIGNRLEHFRVIQFPFMCRGRWFLGYSPGTFIFRYSNSLPFTEGVNNTPGHMNFKFEGQVPRSSYEHKLRLESLWKPASELFISTIQLFVGRSHRARYPRQDFLRTRGMIGPDMFKPILEDWISCSQGSNFVFPGQDTKDSILRHVVTQELAWLLLQLKDVPGIYEGVHSQELENLLTAATGISLQDLADHWNTTLGSMAWGQFCSGNRGELFIYENQGQLDIWSLYNNQTFKYDCLNPSVEHNLPRLRDCRAALQPYDQLIQERLRQAHEEAEQSGQVSAQPFNAPFPTQN</sequence>
<organism evidence="2 3">
    <name type="scientific">Fusarium oxysporum f. sp. cubense</name>
    <dbReference type="NCBI Taxonomy" id="61366"/>
    <lineage>
        <taxon>Eukaryota</taxon>
        <taxon>Fungi</taxon>
        <taxon>Dikarya</taxon>
        <taxon>Ascomycota</taxon>
        <taxon>Pezizomycotina</taxon>
        <taxon>Sordariomycetes</taxon>
        <taxon>Hypocreomycetidae</taxon>
        <taxon>Hypocreales</taxon>
        <taxon>Nectriaceae</taxon>
        <taxon>Fusarium</taxon>
        <taxon>Fusarium oxysporum species complex</taxon>
    </lineage>
</organism>
<dbReference type="Proteomes" id="UP000321331">
    <property type="component" value="Unassembled WGS sequence"/>
</dbReference>
<feature type="compositionally biased region" description="Polar residues" evidence="1">
    <location>
        <begin position="437"/>
        <end position="454"/>
    </location>
</feature>
<evidence type="ECO:0000256" key="1">
    <source>
        <dbReference type="SAM" id="MobiDB-lite"/>
    </source>
</evidence>
<name>A0A5C6SMM6_FUSOC</name>
<gene>
    <name evidence="2" type="ORF">FocTR4_00014354</name>
</gene>
<feature type="region of interest" description="Disordered" evidence="1">
    <location>
        <begin position="1"/>
        <end position="24"/>
    </location>
</feature>
<protein>
    <submittedName>
        <fullName evidence="2">Uncharacterized protein</fullName>
    </submittedName>
</protein>
<comment type="caution">
    <text evidence="2">The sequence shown here is derived from an EMBL/GenBank/DDBJ whole genome shotgun (WGS) entry which is preliminary data.</text>
</comment>
<dbReference type="AlphaFoldDB" id="A0A5C6SMM6"/>
<evidence type="ECO:0000313" key="2">
    <source>
        <dbReference type="EMBL" id="TXB99954.1"/>
    </source>
</evidence>
<feature type="region of interest" description="Disordered" evidence="1">
    <location>
        <begin position="431"/>
        <end position="454"/>
    </location>
</feature>